<dbReference type="EMBL" id="BTGU01000027">
    <property type="protein sequence ID" value="GMN48073.1"/>
    <property type="molecule type" value="Genomic_DNA"/>
</dbReference>
<evidence type="ECO:0000256" key="1">
    <source>
        <dbReference type="SAM" id="MobiDB-lite"/>
    </source>
</evidence>
<gene>
    <name evidence="2" type="ORF">TIFTF001_017247</name>
</gene>
<proteinExistence type="predicted"/>
<name>A0AA88AKV8_FICCA</name>
<protein>
    <submittedName>
        <fullName evidence="2">Uncharacterized protein</fullName>
    </submittedName>
</protein>
<keyword evidence="3" id="KW-1185">Reference proteome</keyword>
<dbReference type="Proteomes" id="UP001187192">
    <property type="component" value="Unassembled WGS sequence"/>
</dbReference>
<evidence type="ECO:0000313" key="2">
    <source>
        <dbReference type="EMBL" id="GMN48073.1"/>
    </source>
</evidence>
<accession>A0AA88AKV8</accession>
<comment type="caution">
    <text evidence="2">The sequence shown here is derived from an EMBL/GenBank/DDBJ whole genome shotgun (WGS) entry which is preliminary data.</text>
</comment>
<feature type="region of interest" description="Disordered" evidence="1">
    <location>
        <begin position="44"/>
        <end position="69"/>
    </location>
</feature>
<evidence type="ECO:0000313" key="3">
    <source>
        <dbReference type="Proteomes" id="UP001187192"/>
    </source>
</evidence>
<reference evidence="2" key="1">
    <citation type="submission" date="2023-07" db="EMBL/GenBank/DDBJ databases">
        <title>draft genome sequence of fig (Ficus carica).</title>
        <authorList>
            <person name="Takahashi T."/>
            <person name="Nishimura K."/>
        </authorList>
    </citation>
    <scope>NUCLEOTIDE SEQUENCE</scope>
</reference>
<feature type="compositionally biased region" description="Low complexity" evidence="1">
    <location>
        <begin position="44"/>
        <end position="67"/>
    </location>
</feature>
<organism evidence="2 3">
    <name type="scientific">Ficus carica</name>
    <name type="common">Common fig</name>
    <dbReference type="NCBI Taxonomy" id="3494"/>
    <lineage>
        <taxon>Eukaryota</taxon>
        <taxon>Viridiplantae</taxon>
        <taxon>Streptophyta</taxon>
        <taxon>Embryophyta</taxon>
        <taxon>Tracheophyta</taxon>
        <taxon>Spermatophyta</taxon>
        <taxon>Magnoliopsida</taxon>
        <taxon>eudicotyledons</taxon>
        <taxon>Gunneridae</taxon>
        <taxon>Pentapetalae</taxon>
        <taxon>rosids</taxon>
        <taxon>fabids</taxon>
        <taxon>Rosales</taxon>
        <taxon>Moraceae</taxon>
        <taxon>Ficeae</taxon>
        <taxon>Ficus</taxon>
    </lineage>
</organism>
<dbReference type="AlphaFoldDB" id="A0AA88AKV8"/>
<sequence length="249" mass="26786">MVLTPVSERSHMTRGGFRLGHENLVSPADEHPSSLVQFTLSPSLPSSAVAPPHPPTSTTAGPPAEEPSWQWPTLDDCHLGWLVAAFELLRQRIATHTEGKKVEPPPLWFAALFQPWVGPRRWVATHEEENGDNISEWHGLGLCRLRDAQMGSPGFGAGVGRHRRGRWVPWWGGSPWHGSPWVALLGVGDIGEMGCAVAPLDGIATASPEVALAGWAVAVGGEDDVANGNTVADGFLFGGPTFFFPTFRL</sequence>